<comment type="caution">
    <text evidence="8">The sequence shown here is derived from an EMBL/GenBank/DDBJ whole genome shotgun (WGS) entry which is preliminary data.</text>
</comment>
<dbReference type="GO" id="GO:0005254">
    <property type="term" value="F:chloride channel activity"/>
    <property type="evidence" value="ECO:0007669"/>
    <property type="project" value="InterPro"/>
</dbReference>
<reference evidence="8 9" key="1">
    <citation type="journal article" date="2020" name="J. Phycol.">
        <title>Comparative genome analysis reveals Cyanidiococcus gen. nov., a new extremophilic red algal genus sister to Cyanidioschyzon (Cyanidioschyzonaceae, Rhodophyta).</title>
        <authorList>
            <person name="Liu S.-L."/>
            <person name="Chiang Y.-R."/>
            <person name="Yoon H.S."/>
            <person name="Fu H.-Y."/>
        </authorList>
    </citation>
    <scope>NUCLEOTIDE SEQUENCE [LARGE SCALE GENOMIC DNA]</scope>
    <source>
        <strain evidence="8 9">THAL066</strain>
    </source>
</reference>
<protein>
    <recommendedName>
        <fullName evidence="10">Bestrophin</fullName>
    </recommendedName>
</protein>
<evidence type="ECO:0000313" key="9">
    <source>
        <dbReference type="Proteomes" id="UP000530660"/>
    </source>
</evidence>
<sequence length="472" mass="53952">MPIMYADPVGHLGKDYVLPMSWLRIFMYWHGSLVQRLLFEIFILFALASFIVATKLYIGSWPRFLLQVLANVINILSGVLTLLLGFYASTIYSRWWYTRTNMFGTAQGGVYNGGYMSNALIYDDENPELCARFKQRLLRWMNLAFSIALMDLTTGGSHLFESFDSLERIGLVTPEERYRLEHDVERVRFTLPIMWAGHTLTRLRDNNHQFHITDRVHMQLSIELAYLRQGLGGCFLMKNTPVPLLYVQFVEVAVRLYVICMILLAGDLNLLSSPFQETGNNRWIDLVYIAALFFIYVGWLHVAEELANPFRIAPDGLDLDDLLSGQRCDVMTMADSTRQRLPKPEVIQEVPLPGEQGWYLPIITRDHDYEVIPHWFSFWRNLFFRRKCHSTPPPHSIIWGFYPEKKPLVDSAEQRHAAPNTASWSKVVRVQPVRPNRTRRTFPSDGPAPPPSHGPSGHVDGGPGPDGGGAVA</sequence>
<feature type="region of interest" description="Disordered" evidence="6">
    <location>
        <begin position="430"/>
        <end position="472"/>
    </location>
</feature>
<evidence type="ECO:0000256" key="1">
    <source>
        <dbReference type="ARBA" id="ARBA00004370"/>
    </source>
</evidence>
<feature type="transmembrane region" description="Helical" evidence="7">
    <location>
        <begin position="245"/>
        <end position="271"/>
    </location>
</feature>
<evidence type="ECO:0000256" key="2">
    <source>
        <dbReference type="ARBA" id="ARBA00022692"/>
    </source>
</evidence>
<dbReference type="OrthoDB" id="201595at2759"/>
<comment type="subcellular location">
    <subcellularLocation>
        <location evidence="1">Membrane</location>
    </subcellularLocation>
</comment>
<comment type="similarity">
    <text evidence="5">Belongs to the anion channel-forming bestrophin (TC 1.A.46) family. Calcium-sensitive chloride channel subfamily.</text>
</comment>
<evidence type="ECO:0000256" key="6">
    <source>
        <dbReference type="SAM" id="MobiDB-lite"/>
    </source>
</evidence>
<organism evidence="8 9">
    <name type="scientific">Cyanidiococcus yangmingshanensis</name>
    <dbReference type="NCBI Taxonomy" id="2690220"/>
    <lineage>
        <taxon>Eukaryota</taxon>
        <taxon>Rhodophyta</taxon>
        <taxon>Bangiophyceae</taxon>
        <taxon>Cyanidiales</taxon>
        <taxon>Cyanidiaceae</taxon>
        <taxon>Cyanidiococcus</taxon>
    </lineage>
</organism>
<dbReference type="EMBL" id="VWRR01000005">
    <property type="protein sequence ID" value="KAF6003874.1"/>
    <property type="molecule type" value="Genomic_DNA"/>
</dbReference>
<keyword evidence="3 7" id="KW-1133">Transmembrane helix</keyword>
<dbReference type="InterPro" id="IPR021134">
    <property type="entry name" value="Bestrophin-like"/>
</dbReference>
<evidence type="ECO:0008006" key="10">
    <source>
        <dbReference type="Google" id="ProtNLM"/>
    </source>
</evidence>
<keyword evidence="9" id="KW-1185">Reference proteome</keyword>
<feature type="transmembrane region" description="Helical" evidence="7">
    <location>
        <begin position="37"/>
        <end position="58"/>
    </location>
</feature>
<keyword evidence="2 7" id="KW-0812">Transmembrane</keyword>
<gene>
    <name evidence="8" type="ORF">F1559_003057</name>
</gene>
<dbReference type="PANTHER" id="PTHR10736">
    <property type="entry name" value="BESTROPHIN"/>
    <property type="match status" value="1"/>
</dbReference>
<evidence type="ECO:0000256" key="3">
    <source>
        <dbReference type="ARBA" id="ARBA00022989"/>
    </source>
</evidence>
<dbReference type="PANTHER" id="PTHR10736:SF0">
    <property type="entry name" value="BESTROPHIN HOMOLOG"/>
    <property type="match status" value="1"/>
</dbReference>
<dbReference type="Pfam" id="PF01062">
    <property type="entry name" value="Bestrophin"/>
    <property type="match status" value="1"/>
</dbReference>
<feature type="transmembrane region" description="Helical" evidence="7">
    <location>
        <begin position="283"/>
        <end position="302"/>
    </location>
</feature>
<accession>A0A7J7IMS1</accession>
<evidence type="ECO:0000313" key="8">
    <source>
        <dbReference type="EMBL" id="KAF6003874.1"/>
    </source>
</evidence>
<feature type="compositionally biased region" description="Gly residues" evidence="6">
    <location>
        <begin position="459"/>
        <end position="472"/>
    </location>
</feature>
<evidence type="ECO:0000256" key="4">
    <source>
        <dbReference type="ARBA" id="ARBA00023136"/>
    </source>
</evidence>
<name>A0A7J7IMS1_9RHOD</name>
<proteinExistence type="inferred from homology"/>
<dbReference type="GO" id="GO:0016020">
    <property type="term" value="C:membrane"/>
    <property type="evidence" value="ECO:0007669"/>
    <property type="project" value="UniProtKB-SubCell"/>
</dbReference>
<feature type="transmembrane region" description="Helical" evidence="7">
    <location>
        <begin position="64"/>
        <end position="87"/>
    </location>
</feature>
<dbReference type="InterPro" id="IPR000615">
    <property type="entry name" value="Bestrophin"/>
</dbReference>
<dbReference type="AlphaFoldDB" id="A0A7J7IMS1"/>
<evidence type="ECO:0000256" key="5">
    <source>
        <dbReference type="ARBA" id="ARBA00034769"/>
    </source>
</evidence>
<dbReference type="Proteomes" id="UP000530660">
    <property type="component" value="Unassembled WGS sequence"/>
</dbReference>
<keyword evidence="4 7" id="KW-0472">Membrane</keyword>
<evidence type="ECO:0000256" key="7">
    <source>
        <dbReference type="SAM" id="Phobius"/>
    </source>
</evidence>